<dbReference type="InterPro" id="IPR002586">
    <property type="entry name" value="CobQ/CobB/MinD/ParA_Nub-bd_dom"/>
</dbReference>
<dbReference type="AlphaFoldDB" id="E4U6R5"/>
<dbReference type="Proteomes" id="UP000008722">
    <property type="component" value="Chromosome"/>
</dbReference>
<reference evidence="10 11" key="2">
    <citation type="journal article" date="2011" name="Stand. Genomic Sci.">
        <title>Complete genome sequence of Oceanithermus profundus type strain (506).</title>
        <authorList>
            <person name="Pati A."/>
            <person name="Zhang X."/>
            <person name="Lapidus A."/>
            <person name="Nolan M."/>
            <person name="Lucas S."/>
            <person name="Del Rio T.G."/>
            <person name="Tice H."/>
            <person name="Cheng J.F."/>
            <person name="Tapia R."/>
            <person name="Han C."/>
            <person name="Goodwin L."/>
            <person name="Pitluck S."/>
            <person name="Liolios K."/>
            <person name="Pagani I."/>
            <person name="Ivanova N."/>
            <person name="Mavromatis K."/>
            <person name="Chen A."/>
            <person name="Palaniappan K."/>
            <person name="Hauser L."/>
            <person name="Jeffries C.D."/>
            <person name="Brambilla E.M."/>
            <person name="Rohl A."/>
            <person name="Mwirichia R."/>
            <person name="Rohde M."/>
            <person name="Tindall B.J."/>
            <person name="Sikorski J."/>
            <person name="Wirth R."/>
            <person name="Goker M."/>
            <person name="Woyke T."/>
            <person name="Detter J.C."/>
            <person name="Bristow J."/>
            <person name="Eisen J.A."/>
            <person name="Markowitz V."/>
            <person name="Hugenholtz P."/>
            <person name="Kyrpides N.C."/>
            <person name="Klenk H.P."/>
            <person name="Land M."/>
        </authorList>
    </citation>
    <scope>NUCLEOTIDE SEQUENCE [LARGE SCALE GENOMIC DNA]</scope>
    <source>
        <strain evidence="11">DSM 14977 / NBRC 100410 / VKM B-2274 / 506</strain>
    </source>
</reference>
<keyword evidence="6 7" id="KW-0315">Glutamine amidotransferase</keyword>
<comment type="pathway">
    <text evidence="7">Cofactor biosynthesis; adenosylcobalamin biosynthesis; cob(II)yrinate a,c-diamide from sirohydrochlorin (anaerobic route): step 10/10.</text>
</comment>
<sequence precursor="true">MKLPRLVIAAPSSGSGKTTVAAVLLAAWRARGRVVQPFKAGPDYIDPTHLGRAAGRTPRNLDGWFLDRPELLEVFRRGSAGAEGALVEGVMGLFDGRDALGREGSTAQAARWLDAPVVLVVDARAMAGSIAALVRGFRDHDPRLWLAGVVANRVGSARHAEILTEALEPVGVPLLGYLPRDPAFALPERHLGLVPAGERSLEPEAWARAAGTLDVEALWRLAQAAPALELPPHRLPEGRRPLRARIAVARDAAFSFYYPEALELLEQLGAELVPFSPLADEGPPEDAGAVWIGGGYPELYARELAANRGALAALRRFPGPVYAECGGLMYLSEALETPEGRYAMVGLVPGAARMQNRPTLGYRHVEALADGPVARRGWRAKGHAFHYSTRPAVEPAAWRRVDGTEREGYSDGRVHASYTHLYFPAAPELARRFVEAAAARAGV</sequence>
<dbReference type="Gene3D" id="3.40.50.300">
    <property type="entry name" value="P-loop containing nucleotide triphosphate hydrolases"/>
    <property type="match status" value="1"/>
</dbReference>
<dbReference type="GO" id="GO:0009236">
    <property type="term" value="P:cobalamin biosynthetic process"/>
    <property type="evidence" value="ECO:0007669"/>
    <property type="project" value="UniProtKB-UniRule"/>
</dbReference>
<dbReference type="InterPro" id="IPR011698">
    <property type="entry name" value="GATase_3"/>
</dbReference>
<accession>E4U6R5</accession>
<comment type="similarity">
    <text evidence="7">Belongs to the CobB/CbiA family.</text>
</comment>
<keyword evidence="2 7" id="KW-0436">Ligase</keyword>
<evidence type="ECO:0000313" key="11">
    <source>
        <dbReference type="Proteomes" id="UP000008722"/>
    </source>
</evidence>
<keyword evidence="11" id="KW-1185">Reference proteome</keyword>
<keyword evidence="3 7" id="KW-0547">Nucleotide-binding</keyword>
<comment type="function">
    <text evidence="7">Catalyzes the ATP-dependent amidation of the two carboxylate groups at positions a and c of cobyrinate, using either L-glutamine or ammonia as the nitrogen source.</text>
</comment>
<evidence type="ECO:0000256" key="6">
    <source>
        <dbReference type="ARBA" id="ARBA00022962"/>
    </source>
</evidence>
<dbReference type="KEGG" id="opr:Ocepr_0399"/>
<dbReference type="SUPFAM" id="SSF52540">
    <property type="entry name" value="P-loop containing nucleoside triphosphate hydrolases"/>
    <property type="match status" value="1"/>
</dbReference>
<comment type="miscellaneous">
    <text evidence="7">The a and c carboxylates of cobyrinate are activated for nucleophilic attack via formation of a phosphorylated intermediate by ATP. CbiA catalyzes first the amidation of the c-carboxylate, and then that of the a-carboxylate.</text>
</comment>
<dbReference type="CDD" id="cd05388">
    <property type="entry name" value="CobB_N"/>
    <property type="match status" value="1"/>
</dbReference>
<name>E4U6R5_OCEP5</name>
<keyword evidence="4 7" id="KW-0067">ATP-binding</keyword>
<evidence type="ECO:0000256" key="7">
    <source>
        <dbReference type="HAMAP-Rule" id="MF_00027"/>
    </source>
</evidence>
<protein>
    <recommendedName>
        <fullName evidence="7">Cobyrinate a,c-diamide synthase</fullName>
        <ecNumber evidence="7">6.3.5.11</ecNumber>
    </recommendedName>
    <alternativeName>
        <fullName evidence="7">Cobyrinic acid a,c-diamide synthetase</fullName>
    </alternativeName>
</protein>
<dbReference type="NCBIfam" id="NF002204">
    <property type="entry name" value="PRK01077.1"/>
    <property type="match status" value="1"/>
</dbReference>
<dbReference type="eggNOG" id="COG1797">
    <property type="taxonomic scope" value="Bacteria"/>
</dbReference>
<dbReference type="PROSITE" id="PS51274">
    <property type="entry name" value="GATASE_COBBQ"/>
    <property type="match status" value="1"/>
</dbReference>
<evidence type="ECO:0000256" key="2">
    <source>
        <dbReference type="ARBA" id="ARBA00022598"/>
    </source>
</evidence>
<reference evidence="11" key="1">
    <citation type="submission" date="2010-11" db="EMBL/GenBank/DDBJ databases">
        <title>The complete sequence of chromosome of Oceanithermus profundus DSM 14977.</title>
        <authorList>
            <consortium name="US DOE Joint Genome Institute (JGI-PGF)"/>
            <person name="Lucas S."/>
            <person name="Copeland A."/>
            <person name="Lapidus A."/>
            <person name="Bruce D."/>
            <person name="Goodwin L."/>
            <person name="Pitluck S."/>
            <person name="Kyrpides N."/>
            <person name="Mavromatis K."/>
            <person name="Pagani I."/>
            <person name="Ivanova N."/>
            <person name="Zhang X."/>
            <person name="Brettin T."/>
            <person name="Detter J.C."/>
            <person name="Tapia R."/>
            <person name="Han C."/>
            <person name="Land M."/>
            <person name="Hauser L."/>
            <person name="Markowitz V."/>
            <person name="Cheng J.-F."/>
            <person name="Hugenholtz P."/>
            <person name="Woyke T."/>
            <person name="Wu D."/>
            <person name="Tindall B."/>
            <person name="Faehnrich R."/>
            <person name="Brambilla E."/>
            <person name="Klenk H.-P."/>
            <person name="Eisen J.A."/>
        </authorList>
    </citation>
    <scope>NUCLEOTIDE SEQUENCE [LARGE SCALE GENOMIC DNA]</scope>
    <source>
        <strain evidence="11">DSM 14977 / NBRC 100410 / VKM B-2274 / 506</strain>
    </source>
</reference>
<evidence type="ECO:0000256" key="4">
    <source>
        <dbReference type="ARBA" id="ARBA00022840"/>
    </source>
</evidence>
<dbReference type="EC" id="6.3.5.11" evidence="7"/>
<dbReference type="SUPFAM" id="SSF52317">
    <property type="entry name" value="Class I glutamine amidotransferase-like"/>
    <property type="match status" value="1"/>
</dbReference>
<evidence type="ECO:0000256" key="3">
    <source>
        <dbReference type="ARBA" id="ARBA00022741"/>
    </source>
</evidence>
<feature type="domain" description="CobB/CobQ-like glutamine amidotransferase" evidence="9">
    <location>
        <begin position="245"/>
        <end position="424"/>
    </location>
</feature>
<feature type="domain" description="CobQ/CobB/MinD/ParA nucleotide binding" evidence="8">
    <location>
        <begin position="6"/>
        <end position="191"/>
    </location>
</feature>
<dbReference type="InterPro" id="IPR004484">
    <property type="entry name" value="CbiA/CobB_synth"/>
</dbReference>
<comment type="domain">
    <text evidence="7">Comprises of two domains. The C-terminal domain contains the binding site for glutamine and catalyzes the hydrolysis of this substrate to glutamate and ammonia. The N-terminal domain is anticipated to bind ATP and cobyrinate and catalyzes the ultimate synthesis of the diamide product. The ammonia produced via the glutaminase domain is probably translocated to the adjacent domain via a molecular tunnel, where it reacts with an activated intermediate.</text>
</comment>
<dbReference type="GO" id="GO:0005524">
    <property type="term" value="F:ATP binding"/>
    <property type="evidence" value="ECO:0007669"/>
    <property type="project" value="UniProtKB-UniRule"/>
</dbReference>
<dbReference type="NCBIfam" id="TIGR00379">
    <property type="entry name" value="cobB"/>
    <property type="match status" value="1"/>
</dbReference>
<dbReference type="HOGENOM" id="CLU_022752_2_0_0"/>
<evidence type="ECO:0000259" key="9">
    <source>
        <dbReference type="Pfam" id="PF07685"/>
    </source>
</evidence>
<dbReference type="RefSeq" id="WP_013457029.1">
    <property type="nucleotide sequence ID" value="NC_014761.1"/>
</dbReference>
<dbReference type="PANTHER" id="PTHR43873">
    <property type="entry name" value="COBYRINATE A,C-DIAMIDE SYNTHASE"/>
    <property type="match status" value="1"/>
</dbReference>
<gene>
    <name evidence="7" type="primary">cbiA</name>
    <name evidence="10" type="ordered locus">Ocepr_0399</name>
</gene>
<keyword evidence="7" id="KW-0169">Cobalamin biosynthesis</keyword>
<dbReference type="Pfam" id="PF07685">
    <property type="entry name" value="GATase_3"/>
    <property type="match status" value="1"/>
</dbReference>
<proteinExistence type="inferred from homology"/>
<evidence type="ECO:0000256" key="1">
    <source>
        <dbReference type="ARBA" id="ARBA00001946"/>
    </source>
</evidence>
<dbReference type="OrthoDB" id="9764035at2"/>
<evidence type="ECO:0000313" key="10">
    <source>
        <dbReference type="EMBL" id="ADR35859.1"/>
    </source>
</evidence>
<keyword evidence="5 7" id="KW-0460">Magnesium</keyword>
<dbReference type="UniPathway" id="UPA00148">
    <property type="reaction ID" value="UER00231"/>
</dbReference>
<evidence type="ECO:0000259" key="8">
    <source>
        <dbReference type="Pfam" id="PF01656"/>
    </source>
</evidence>
<feature type="active site" description="Nucleophile" evidence="7">
    <location>
        <position position="325"/>
    </location>
</feature>
<dbReference type="HAMAP" id="MF_00027">
    <property type="entry name" value="CobB_CbiA"/>
    <property type="match status" value="1"/>
</dbReference>
<dbReference type="InterPro" id="IPR029062">
    <property type="entry name" value="Class_I_gatase-like"/>
</dbReference>
<evidence type="ECO:0000256" key="5">
    <source>
        <dbReference type="ARBA" id="ARBA00022842"/>
    </source>
</evidence>
<dbReference type="InterPro" id="IPR027417">
    <property type="entry name" value="P-loop_NTPase"/>
</dbReference>
<feature type="site" description="Increases nucleophilicity of active site Cys" evidence="7">
    <location>
        <position position="420"/>
    </location>
</feature>
<dbReference type="GO" id="GO:0042242">
    <property type="term" value="F:cobyrinic acid a,c-diamide synthase activity"/>
    <property type="evidence" value="ECO:0007669"/>
    <property type="project" value="UniProtKB-UniRule"/>
</dbReference>
<organism evidence="10 11">
    <name type="scientific">Oceanithermus profundus (strain DSM 14977 / NBRC 100410 / VKM B-2274 / 506)</name>
    <dbReference type="NCBI Taxonomy" id="670487"/>
    <lineage>
        <taxon>Bacteria</taxon>
        <taxon>Thermotogati</taxon>
        <taxon>Deinococcota</taxon>
        <taxon>Deinococci</taxon>
        <taxon>Thermales</taxon>
        <taxon>Thermaceae</taxon>
        <taxon>Oceanithermus</taxon>
    </lineage>
</organism>
<dbReference type="Pfam" id="PF01656">
    <property type="entry name" value="CbiA"/>
    <property type="match status" value="1"/>
</dbReference>
<dbReference type="STRING" id="670487.Ocepr_0399"/>
<dbReference type="PANTHER" id="PTHR43873:SF1">
    <property type="entry name" value="COBYRINATE A,C-DIAMIDE SYNTHASE"/>
    <property type="match status" value="1"/>
</dbReference>
<comment type="cofactor">
    <cofactor evidence="1 7">
        <name>Mg(2+)</name>
        <dbReference type="ChEBI" id="CHEBI:18420"/>
    </cofactor>
</comment>
<dbReference type="EMBL" id="CP002361">
    <property type="protein sequence ID" value="ADR35859.1"/>
    <property type="molecule type" value="Genomic_DNA"/>
</dbReference>
<dbReference type="CDD" id="cd03130">
    <property type="entry name" value="GATase1_CobB"/>
    <property type="match status" value="1"/>
</dbReference>
<comment type="catalytic activity">
    <reaction evidence="7">
        <text>cob(II)yrinate + 2 L-glutamine + 2 ATP + 2 H2O = cob(II)yrinate a,c diamide + 2 L-glutamate + 2 ADP + 2 phosphate + 2 H(+)</text>
        <dbReference type="Rhea" id="RHEA:26289"/>
        <dbReference type="ChEBI" id="CHEBI:15377"/>
        <dbReference type="ChEBI" id="CHEBI:15378"/>
        <dbReference type="ChEBI" id="CHEBI:29985"/>
        <dbReference type="ChEBI" id="CHEBI:30616"/>
        <dbReference type="ChEBI" id="CHEBI:43474"/>
        <dbReference type="ChEBI" id="CHEBI:58359"/>
        <dbReference type="ChEBI" id="CHEBI:58537"/>
        <dbReference type="ChEBI" id="CHEBI:58894"/>
        <dbReference type="ChEBI" id="CHEBI:456216"/>
        <dbReference type="EC" id="6.3.5.11"/>
    </reaction>
</comment>